<keyword evidence="15" id="KW-1185">Reference proteome</keyword>
<dbReference type="STRING" id="131310.A0A0N5A6H8"/>
<evidence type="ECO:0000256" key="13">
    <source>
        <dbReference type="SAM" id="SignalP"/>
    </source>
</evidence>
<evidence type="ECO:0000256" key="12">
    <source>
        <dbReference type="RuleBase" id="RU000454"/>
    </source>
</evidence>
<dbReference type="Pfam" id="PF00026">
    <property type="entry name" value="Asp"/>
    <property type="match status" value="1"/>
</dbReference>
<keyword evidence="3" id="KW-0964">Secreted</keyword>
<dbReference type="Gene3D" id="2.40.70.10">
    <property type="entry name" value="Acid Proteases"/>
    <property type="match status" value="4"/>
</dbReference>
<dbReference type="PRINTS" id="PR00792">
    <property type="entry name" value="PEPSIN"/>
</dbReference>
<evidence type="ECO:0000256" key="8">
    <source>
        <dbReference type="ARBA" id="ARBA00023157"/>
    </source>
</evidence>
<evidence type="ECO:0000256" key="11">
    <source>
        <dbReference type="PIRSR" id="PIRSR601461-2"/>
    </source>
</evidence>
<proteinExistence type="inferred from homology"/>
<keyword evidence="6 12" id="KW-0064">Aspartyl protease</keyword>
<name>A0A0N5A6H8_PARTI</name>
<keyword evidence="7 12" id="KW-0378">Hydrolase</keyword>
<sequence>MKFIIITFAIISLLEAITFKHSLYRVESVRKRLMKTGEWPLYLKRKEFYLSNLKTTKQTVKDYEDMEFLANITIGTPPQTFVIVPDTGSSNLWIPDSTCGSSVKQCPSYCEDSVICQFLCDPSCCKSNEKSSRQSNCDQKNKFNSAKSSTYVENGQPFTIQYGSGNAEGFLGTDTVRFVGDYGTLDVPRTTFGQATTISNDFTNSPADGILGLAFKSIAVDGITPPIINAINQNLLDQAIFTVYLQHKGLESTYGTPGGAFTYGAFDSDNCNSQIDYYKLQSATYWQFVINGISIGSTNIRRSFSVISDTGTSLIAGPPAVVERITTIVGATYNQNYGAYLIKCDASFPDVALSINGKNYKILSKYLVDQIGNGMCMFGIFGMNMGGYGPQWILGDPFIMSYCQVYDIGNRRIGFALPKSTN</sequence>
<evidence type="ECO:0000256" key="5">
    <source>
        <dbReference type="ARBA" id="ARBA00022729"/>
    </source>
</evidence>
<evidence type="ECO:0000256" key="6">
    <source>
        <dbReference type="ARBA" id="ARBA00022750"/>
    </source>
</evidence>
<dbReference type="GO" id="GO:0004190">
    <property type="term" value="F:aspartic-type endopeptidase activity"/>
    <property type="evidence" value="ECO:0007669"/>
    <property type="project" value="UniProtKB-KW"/>
</dbReference>
<dbReference type="Proteomes" id="UP000038045">
    <property type="component" value="Unplaced"/>
</dbReference>
<evidence type="ECO:0000313" key="15">
    <source>
        <dbReference type="Proteomes" id="UP000038045"/>
    </source>
</evidence>
<keyword evidence="8 11" id="KW-1015">Disulfide bond</keyword>
<comment type="similarity">
    <text evidence="2 12">Belongs to the peptidase A1 family.</text>
</comment>
<evidence type="ECO:0000256" key="2">
    <source>
        <dbReference type="ARBA" id="ARBA00007447"/>
    </source>
</evidence>
<reference evidence="16" key="1">
    <citation type="submission" date="2017-02" db="UniProtKB">
        <authorList>
            <consortium name="WormBaseParasite"/>
        </authorList>
    </citation>
    <scope>IDENTIFICATION</scope>
</reference>
<dbReference type="PANTHER" id="PTHR47966:SF45">
    <property type="entry name" value="PEPTIDASE A1 DOMAIN-CONTAINING PROTEIN"/>
    <property type="match status" value="1"/>
</dbReference>
<keyword evidence="9" id="KW-0325">Glycoprotein</keyword>
<accession>A0A0N5A6H8</accession>
<feature type="chain" id="PRO_5005892745" evidence="13">
    <location>
        <begin position="17"/>
        <end position="422"/>
    </location>
</feature>
<protein>
    <submittedName>
        <fullName evidence="16">Peptidase A1 domain-containing protein</fullName>
    </submittedName>
</protein>
<dbReference type="PANTHER" id="PTHR47966">
    <property type="entry name" value="BETA-SITE APP-CLEAVING ENZYME, ISOFORM A-RELATED"/>
    <property type="match status" value="1"/>
</dbReference>
<dbReference type="SUPFAM" id="SSF50630">
    <property type="entry name" value="Acid proteases"/>
    <property type="match status" value="1"/>
</dbReference>
<dbReference type="GO" id="GO:0005764">
    <property type="term" value="C:lysosome"/>
    <property type="evidence" value="ECO:0007669"/>
    <property type="project" value="TreeGrafter"/>
</dbReference>
<dbReference type="PROSITE" id="PS51767">
    <property type="entry name" value="PEPTIDASE_A1"/>
    <property type="match status" value="1"/>
</dbReference>
<feature type="active site" evidence="10">
    <location>
        <position position="309"/>
    </location>
</feature>
<evidence type="ECO:0000256" key="10">
    <source>
        <dbReference type="PIRSR" id="PIRSR601461-1"/>
    </source>
</evidence>
<evidence type="ECO:0000256" key="1">
    <source>
        <dbReference type="ARBA" id="ARBA00004613"/>
    </source>
</evidence>
<feature type="active site" evidence="10">
    <location>
        <position position="86"/>
    </location>
</feature>
<dbReference type="FunFam" id="2.40.70.10:FF:000058">
    <property type="entry name" value="ASpartyl Protease"/>
    <property type="match status" value="1"/>
</dbReference>
<dbReference type="WBParaSite" id="PTRK_0001760100.1">
    <property type="protein sequence ID" value="PTRK_0001760100.1"/>
    <property type="gene ID" value="PTRK_0001760100"/>
</dbReference>
<dbReference type="AlphaFoldDB" id="A0A0N5A6H8"/>
<evidence type="ECO:0000256" key="3">
    <source>
        <dbReference type="ARBA" id="ARBA00022525"/>
    </source>
</evidence>
<dbReference type="GO" id="GO:0005576">
    <property type="term" value="C:extracellular region"/>
    <property type="evidence" value="ECO:0007669"/>
    <property type="project" value="UniProtKB-SubCell"/>
</dbReference>
<dbReference type="InterPro" id="IPR001461">
    <property type="entry name" value="Aspartic_peptidase_A1"/>
</dbReference>
<feature type="disulfide bond" evidence="11">
    <location>
        <begin position="99"/>
        <end position="137"/>
    </location>
</feature>
<comment type="subcellular location">
    <subcellularLocation>
        <location evidence="1">Secreted</location>
    </subcellularLocation>
</comment>
<dbReference type="InterPro" id="IPR001969">
    <property type="entry name" value="Aspartic_peptidase_AS"/>
</dbReference>
<evidence type="ECO:0000259" key="14">
    <source>
        <dbReference type="PROSITE" id="PS51767"/>
    </source>
</evidence>
<keyword evidence="4 12" id="KW-0645">Protease</keyword>
<feature type="signal peptide" evidence="13">
    <location>
        <begin position="1"/>
        <end position="16"/>
    </location>
</feature>
<evidence type="ECO:0000256" key="7">
    <source>
        <dbReference type="ARBA" id="ARBA00022801"/>
    </source>
</evidence>
<dbReference type="PROSITE" id="PS00141">
    <property type="entry name" value="ASP_PROTEASE"/>
    <property type="match status" value="1"/>
</dbReference>
<dbReference type="InterPro" id="IPR033121">
    <property type="entry name" value="PEPTIDASE_A1"/>
</dbReference>
<evidence type="ECO:0000313" key="16">
    <source>
        <dbReference type="WBParaSite" id="PTRK_0001760100.1"/>
    </source>
</evidence>
<feature type="domain" description="Peptidase A1" evidence="14">
    <location>
        <begin position="68"/>
        <end position="416"/>
    </location>
</feature>
<evidence type="ECO:0000256" key="4">
    <source>
        <dbReference type="ARBA" id="ARBA00022670"/>
    </source>
</evidence>
<dbReference type="GO" id="GO:0006508">
    <property type="term" value="P:proteolysis"/>
    <property type="evidence" value="ECO:0007669"/>
    <property type="project" value="UniProtKB-KW"/>
</dbReference>
<keyword evidence="5 13" id="KW-0732">Signal</keyword>
<evidence type="ECO:0000256" key="9">
    <source>
        <dbReference type="ARBA" id="ARBA00023180"/>
    </source>
</evidence>
<dbReference type="InterPro" id="IPR021109">
    <property type="entry name" value="Peptidase_aspartic_dom_sf"/>
</dbReference>
<organism evidence="15 16">
    <name type="scientific">Parastrongyloides trichosuri</name>
    <name type="common">Possum-specific nematode worm</name>
    <dbReference type="NCBI Taxonomy" id="131310"/>
    <lineage>
        <taxon>Eukaryota</taxon>
        <taxon>Metazoa</taxon>
        <taxon>Ecdysozoa</taxon>
        <taxon>Nematoda</taxon>
        <taxon>Chromadorea</taxon>
        <taxon>Rhabditida</taxon>
        <taxon>Tylenchina</taxon>
        <taxon>Panagrolaimomorpha</taxon>
        <taxon>Strongyloidoidea</taxon>
        <taxon>Strongyloididae</taxon>
        <taxon>Parastrongyloides</taxon>
    </lineage>
</organism>